<proteinExistence type="inferred from homology"/>
<feature type="domain" description="HTH deoR-type" evidence="15">
    <location>
        <begin position="6"/>
        <end position="61"/>
    </location>
</feature>
<dbReference type="GO" id="GO:0019303">
    <property type="term" value="P:D-ribose catabolic process"/>
    <property type="evidence" value="ECO:0007669"/>
    <property type="project" value="UniProtKB-UniRule"/>
</dbReference>
<keyword evidence="7 14" id="KW-0418">Kinase</keyword>
<evidence type="ECO:0000256" key="8">
    <source>
        <dbReference type="ARBA" id="ARBA00022840"/>
    </source>
</evidence>
<name>A0A3S0IG43_9GAMM</name>
<keyword evidence="13 14" id="KW-0119">Carbohydrate metabolism</keyword>
<evidence type="ECO:0000256" key="7">
    <source>
        <dbReference type="ARBA" id="ARBA00022777"/>
    </source>
</evidence>
<evidence type="ECO:0000256" key="6">
    <source>
        <dbReference type="ARBA" id="ARBA00022741"/>
    </source>
</evidence>
<dbReference type="InterPro" id="IPR036388">
    <property type="entry name" value="WH-like_DNA-bd_sf"/>
</dbReference>
<dbReference type="GO" id="GO:0004747">
    <property type="term" value="F:ribokinase activity"/>
    <property type="evidence" value="ECO:0007669"/>
    <property type="project" value="UniProtKB-UniRule"/>
</dbReference>
<dbReference type="InterPro" id="IPR011877">
    <property type="entry name" value="Ribokinase"/>
</dbReference>
<comment type="caution">
    <text evidence="14">Lacks conserved residue(s) required for the propagation of feature annotation.</text>
</comment>
<keyword evidence="4 14" id="KW-0808">Transferase</keyword>
<accession>A0A3S0IG43</accession>
<feature type="binding site" evidence="14">
    <location>
        <begin position="353"/>
        <end position="354"/>
    </location>
    <ligand>
        <name>ATP</name>
        <dbReference type="ChEBI" id="CHEBI:30616"/>
    </ligand>
</feature>
<dbReference type="GO" id="GO:0003700">
    <property type="term" value="F:DNA-binding transcription factor activity"/>
    <property type="evidence" value="ECO:0007669"/>
    <property type="project" value="InterPro"/>
</dbReference>
<dbReference type="UniPathway" id="UPA00916">
    <property type="reaction ID" value="UER00889"/>
</dbReference>
<feature type="binding site" evidence="14">
    <location>
        <begin position="322"/>
        <end position="327"/>
    </location>
    <ligand>
        <name>ATP</name>
        <dbReference type="ChEBI" id="CHEBI:30616"/>
    </ligand>
</feature>
<feature type="binding site" evidence="14">
    <location>
        <position position="378"/>
    </location>
    <ligand>
        <name>ATP</name>
        <dbReference type="ChEBI" id="CHEBI:30616"/>
    </ligand>
</feature>
<evidence type="ECO:0000256" key="11">
    <source>
        <dbReference type="ARBA" id="ARBA00023015"/>
    </source>
</evidence>
<evidence type="ECO:0000256" key="3">
    <source>
        <dbReference type="ARBA" id="ARBA00016943"/>
    </source>
</evidence>
<keyword evidence="6 14" id="KW-0547">Nucleotide-binding</keyword>
<dbReference type="SMART" id="SM00420">
    <property type="entry name" value="HTH_DEOR"/>
    <property type="match status" value="1"/>
</dbReference>
<comment type="activity regulation">
    <text evidence="14">Activated by a monovalent cation that binds near, but not in, the active site. The most likely occupant of the site in vivo is potassium. Ion binding induces a conformational change that may alter substrate affinity.</text>
</comment>
<feature type="binding site" evidence="14">
    <location>
        <position position="389"/>
    </location>
    <ligand>
        <name>K(+)</name>
        <dbReference type="ChEBI" id="CHEBI:29103"/>
    </ligand>
</feature>
<evidence type="ECO:0000256" key="9">
    <source>
        <dbReference type="ARBA" id="ARBA00022842"/>
    </source>
</evidence>
<comment type="subcellular location">
    <subcellularLocation>
        <location evidence="14">Cytoplasm</location>
    </subcellularLocation>
</comment>
<comment type="subunit">
    <text evidence="14">Homodimer.</text>
</comment>
<gene>
    <name evidence="14" type="primary">rbsK</name>
    <name evidence="16" type="ORF">EKG39_03290</name>
</gene>
<comment type="catalytic activity">
    <reaction evidence="14">
        <text>D-ribose + ATP = D-ribose 5-phosphate + ADP + H(+)</text>
        <dbReference type="Rhea" id="RHEA:13697"/>
        <dbReference type="ChEBI" id="CHEBI:15378"/>
        <dbReference type="ChEBI" id="CHEBI:30616"/>
        <dbReference type="ChEBI" id="CHEBI:47013"/>
        <dbReference type="ChEBI" id="CHEBI:78346"/>
        <dbReference type="ChEBI" id="CHEBI:456216"/>
        <dbReference type="EC" id="2.7.1.15"/>
    </reaction>
</comment>
<dbReference type="PROSITE" id="PS51000">
    <property type="entry name" value="HTH_DEOR_2"/>
    <property type="match status" value="1"/>
</dbReference>
<feature type="binding site" evidence="14">
    <location>
        <position position="354"/>
    </location>
    <ligand>
        <name>substrate</name>
    </ligand>
</feature>
<dbReference type="PROSITE" id="PS00584">
    <property type="entry name" value="PFKB_KINASES_2"/>
    <property type="match status" value="1"/>
</dbReference>
<dbReference type="GO" id="GO:0005524">
    <property type="term" value="F:ATP binding"/>
    <property type="evidence" value="ECO:0007669"/>
    <property type="project" value="UniProtKB-UniRule"/>
</dbReference>
<evidence type="ECO:0000256" key="12">
    <source>
        <dbReference type="ARBA" id="ARBA00023163"/>
    </source>
</evidence>
<reference evidence="16 17" key="1">
    <citation type="submission" date="2018-12" db="EMBL/GenBank/DDBJ databases">
        <authorList>
            <person name="Yu L."/>
        </authorList>
    </citation>
    <scope>NUCLEOTIDE SEQUENCE [LARGE SCALE GENOMIC DNA]</scope>
    <source>
        <strain evidence="16 17">HAW-EB5</strain>
    </source>
</reference>
<evidence type="ECO:0000313" key="16">
    <source>
        <dbReference type="EMBL" id="RTR34697.1"/>
    </source>
</evidence>
<evidence type="ECO:0000256" key="14">
    <source>
        <dbReference type="HAMAP-Rule" id="MF_01987"/>
    </source>
</evidence>
<dbReference type="AlphaFoldDB" id="A0A3S0IG43"/>
<dbReference type="SUPFAM" id="SSF53613">
    <property type="entry name" value="Ribokinase-like"/>
    <property type="match status" value="1"/>
</dbReference>
<evidence type="ECO:0000256" key="2">
    <source>
        <dbReference type="ARBA" id="ARBA00012035"/>
    </source>
</evidence>
<evidence type="ECO:0000256" key="13">
    <source>
        <dbReference type="ARBA" id="ARBA00023277"/>
    </source>
</evidence>
<dbReference type="GO" id="GO:0005829">
    <property type="term" value="C:cytosol"/>
    <property type="evidence" value="ECO:0007669"/>
    <property type="project" value="TreeGrafter"/>
</dbReference>
<dbReference type="SUPFAM" id="SSF46785">
    <property type="entry name" value="Winged helix' DNA-binding domain"/>
    <property type="match status" value="1"/>
</dbReference>
<feature type="active site" description="Proton acceptor" evidence="14">
    <location>
        <position position="354"/>
    </location>
</feature>
<evidence type="ECO:0000256" key="1">
    <source>
        <dbReference type="ARBA" id="ARBA00005380"/>
    </source>
</evidence>
<dbReference type="Gene3D" id="3.40.1190.20">
    <property type="match status" value="1"/>
</dbReference>
<dbReference type="PRINTS" id="PR00990">
    <property type="entry name" value="RIBOKINASE"/>
</dbReference>
<dbReference type="Proteomes" id="UP000282060">
    <property type="component" value="Unassembled WGS sequence"/>
</dbReference>
<keyword evidence="9 14" id="KW-0460">Magnesium</keyword>
<dbReference type="EC" id="2.7.1.15" evidence="2 14"/>
<dbReference type="InterPro" id="IPR002139">
    <property type="entry name" value="Ribo/fructo_kinase"/>
</dbReference>
<dbReference type="InterPro" id="IPR011611">
    <property type="entry name" value="PfkB_dom"/>
</dbReference>
<dbReference type="PANTHER" id="PTHR10584:SF166">
    <property type="entry name" value="RIBOKINASE"/>
    <property type="match status" value="1"/>
</dbReference>
<sequence>MNKLSRNERLTVILKLLSEHKTLSNAQLAKLLQVTPKTIRCDLVHLEQEKQVIRTHGGVQGSAEFDADKYCLDSLMSQLTASSSLSGLMTQNLINNGVNTMKKKIFILGSFNVDIVAKLERFPQAGETLHSLSNNIGAGGKGANQAYAAAKAGANVTFMTKIGKDQFSHFAKEHLAGTGIDNTIIVESETSPTGNALIYVCEQTGENMIAVHSGANTEINHEEILQAEQHIVGANLFLTQLENNIDAIRQSMMIARNHGVKVVLNPAPYHEETPELLEFVDVITPNETEASLMTGIEVTDLNSAKLAAEKINQMGVETVVITRGSQGVLLYENERFIEVGAIKCAVTDTTGAGDAFNGALVARLVKGETLLDAAQYANAYASLAVEREGAANMPDAALVASRL</sequence>
<dbReference type="InterPro" id="IPR001034">
    <property type="entry name" value="DeoR_HTH"/>
</dbReference>
<keyword evidence="11" id="KW-0805">Transcription regulation</keyword>
<keyword evidence="12" id="KW-0804">Transcription</keyword>
<dbReference type="Pfam" id="PF08220">
    <property type="entry name" value="HTH_DeoR"/>
    <property type="match status" value="1"/>
</dbReference>
<feature type="binding site" evidence="14">
    <location>
        <position position="348"/>
    </location>
    <ligand>
        <name>K(+)</name>
        <dbReference type="ChEBI" id="CHEBI:29103"/>
    </ligand>
</feature>
<dbReference type="Gene3D" id="1.10.10.10">
    <property type="entry name" value="Winged helix-like DNA-binding domain superfamily/Winged helix DNA-binding domain"/>
    <property type="match status" value="1"/>
</dbReference>
<keyword evidence="10 14" id="KW-0630">Potassium</keyword>
<dbReference type="InterPro" id="IPR036390">
    <property type="entry name" value="WH_DNA-bd_sf"/>
</dbReference>
<protein>
    <recommendedName>
        <fullName evidence="3 14">Ribokinase</fullName>
        <shortName evidence="14">RK</shortName>
        <ecNumber evidence="2 14">2.7.1.15</ecNumber>
    </recommendedName>
</protein>
<dbReference type="InterPro" id="IPR002173">
    <property type="entry name" value="Carboh/pur_kinase_PfkB_CS"/>
</dbReference>
<comment type="cofactor">
    <cofactor evidence="14">
        <name>Mg(2+)</name>
        <dbReference type="ChEBI" id="CHEBI:18420"/>
    </cofactor>
    <text evidence="14">Requires a divalent cation, most likely magnesium in vivo, as an electrophilic catalyst to aid phosphoryl group transfer. It is the chelate of the metal and the nucleotide that is the actual substrate.</text>
</comment>
<keyword evidence="5 14" id="KW-0479">Metal-binding</keyword>
<evidence type="ECO:0000259" key="15">
    <source>
        <dbReference type="PROSITE" id="PS51000"/>
    </source>
</evidence>
<keyword evidence="14" id="KW-0963">Cytoplasm</keyword>
<feature type="binding site" evidence="14">
    <location>
        <position position="387"/>
    </location>
    <ligand>
        <name>K(+)</name>
        <dbReference type="ChEBI" id="CHEBI:29103"/>
    </ligand>
</feature>
<dbReference type="CDD" id="cd01174">
    <property type="entry name" value="ribokinase"/>
    <property type="match status" value="1"/>
</dbReference>
<evidence type="ECO:0000256" key="10">
    <source>
        <dbReference type="ARBA" id="ARBA00022958"/>
    </source>
</evidence>
<feature type="binding site" evidence="14">
    <location>
        <position position="350"/>
    </location>
    <ligand>
        <name>K(+)</name>
        <dbReference type="ChEBI" id="CHEBI:29103"/>
    </ligand>
</feature>
<comment type="caution">
    <text evidence="16">The sequence shown here is derived from an EMBL/GenBank/DDBJ whole genome shotgun (WGS) entry which is preliminary data.</text>
</comment>
<evidence type="ECO:0000313" key="17">
    <source>
        <dbReference type="Proteomes" id="UP000282060"/>
    </source>
</evidence>
<keyword evidence="8 14" id="KW-0067">ATP-binding</keyword>
<feature type="binding site" evidence="14">
    <location>
        <begin position="112"/>
        <end position="114"/>
    </location>
    <ligand>
        <name>substrate</name>
    </ligand>
</feature>
<dbReference type="Pfam" id="PF00294">
    <property type="entry name" value="PfkB"/>
    <property type="match status" value="1"/>
</dbReference>
<feature type="binding site" evidence="14">
    <location>
        <begin position="140"/>
        <end position="144"/>
    </location>
    <ligand>
        <name>substrate</name>
    </ligand>
</feature>
<dbReference type="OrthoDB" id="9776822at2"/>
<comment type="pathway">
    <text evidence="14">Carbohydrate metabolism; D-ribose degradation; D-ribose 5-phosphate from beta-D-ribopyranose: step 2/2.</text>
</comment>
<feature type="binding site" evidence="14">
    <location>
        <position position="384"/>
    </location>
    <ligand>
        <name>K(+)</name>
        <dbReference type="ChEBI" id="CHEBI:29103"/>
    </ligand>
</feature>
<dbReference type="GO" id="GO:0046872">
    <property type="term" value="F:metal ion binding"/>
    <property type="evidence" value="ECO:0007669"/>
    <property type="project" value="UniProtKB-KW"/>
</dbReference>
<comment type="similarity">
    <text evidence="1">Belongs to the carbohydrate kinase pfkB family.</text>
</comment>
<comment type="similarity">
    <text evidence="14">Belongs to the carbohydrate kinase PfkB family. Ribokinase subfamily.</text>
</comment>
<dbReference type="HAMAP" id="MF_01987">
    <property type="entry name" value="Ribokinase"/>
    <property type="match status" value="1"/>
</dbReference>
<feature type="binding site" evidence="14">
    <location>
        <position position="242"/>
    </location>
    <ligand>
        <name>substrate</name>
    </ligand>
</feature>
<dbReference type="PANTHER" id="PTHR10584">
    <property type="entry name" value="SUGAR KINASE"/>
    <property type="match status" value="1"/>
</dbReference>
<feature type="binding site" evidence="14">
    <location>
        <position position="286"/>
    </location>
    <ligand>
        <name>ATP</name>
        <dbReference type="ChEBI" id="CHEBI:30616"/>
    </ligand>
</feature>
<dbReference type="EMBL" id="RXNV01000001">
    <property type="protein sequence ID" value="RTR34697.1"/>
    <property type="molecule type" value="Genomic_DNA"/>
</dbReference>
<evidence type="ECO:0000256" key="5">
    <source>
        <dbReference type="ARBA" id="ARBA00022723"/>
    </source>
</evidence>
<organism evidence="16 17">
    <name type="scientific">Shewanella atlantica</name>
    <dbReference type="NCBI Taxonomy" id="271099"/>
    <lineage>
        <taxon>Bacteria</taxon>
        <taxon>Pseudomonadati</taxon>
        <taxon>Pseudomonadota</taxon>
        <taxon>Gammaproteobacteria</taxon>
        <taxon>Alteromonadales</taxon>
        <taxon>Shewanellaceae</taxon>
        <taxon>Shewanella</taxon>
    </lineage>
</organism>
<dbReference type="RefSeq" id="WP_126504171.1">
    <property type="nucleotide sequence ID" value="NZ_RXNV01000001.1"/>
</dbReference>
<comment type="function">
    <text evidence="14">Catalyzes the phosphorylation of ribose at O-5 in a reaction requiring ATP and magnesium. The resulting D-ribose-5-phosphate can then be used either for sythesis of nucleotides, histidine, and tryptophan, or as a component of the pentose phosphate pathway.</text>
</comment>
<keyword evidence="17" id="KW-1185">Reference proteome</keyword>
<dbReference type="InterPro" id="IPR029056">
    <property type="entry name" value="Ribokinase-like"/>
</dbReference>
<evidence type="ECO:0000256" key="4">
    <source>
        <dbReference type="ARBA" id="ARBA00022679"/>
    </source>
</evidence>